<dbReference type="Proteomes" id="UP000597867">
    <property type="component" value="Unassembled WGS sequence"/>
</dbReference>
<evidence type="ECO:0000313" key="1">
    <source>
        <dbReference type="EMBL" id="MBE9218684.1"/>
    </source>
</evidence>
<dbReference type="EMBL" id="JADEWF010000019">
    <property type="protein sequence ID" value="MBE9218684.1"/>
    <property type="molecule type" value="Genomic_DNA"/>
</dbReference>
<protein>
    <submittedName>
        <fullName evidence="1">Aminomethyl-transferring glycine dehydrogenase</fullName>
        <ecNumber evidence="1">1.4.4.2</ecNumber>
    </submittedName>
</protein>
<sequence>MVDNLTRTQPKTNQKLGNFTQRHIGPNPDDIQQMLDTLGLSHLDDLIDKTVPQAIRFQQELKLPPAQSEYAALAKLKQIAAKNQVYRSFIGMGYYDCITPAVIQRNILENPGWYTAYTPYQPEIAQGRLEALLNFQTMIIDLTGLEIANASLLDEATAAAEAMSMSYGVCKNKSHNYFVSRECHPQTIDVLQTRAKPLGINIIIGDHQTFDFTETIFGAVLQYPATDGTIYDYRNFIEKSHAQGALVTIAADPLSLTLLTPPGELGADIAVGSTQRFGIPLGFGGPHAAYFATKEEYKRLVPGRIVGVSKDIHGQPAYRLALQTREQHIRRDKATSNICTAQVLLAVMASMYAVYHGPDGLRAIAQNIHQLTATLAAGLKKLGYKITSENFFDTLRVELENTKLAAILDAANERNINLRIFDNSTVGISLDETTTETDLIDIWQIFAGTDNLPFSETELNSLTNYQLPITHYPLSRESKYLTHPVFNRYHSETELLRYLHQLENKDLSLTTSMIPLGSCTMKLNATAEMIPVTWEQFGKIHPFAPISQTRGYQILFQQLEAWLSEITGFAGISLQPNAGSQGEYAGLLVIHEYHQSRKEGHRNVCLIPQSAHGTNPASAVMCGMKVVGVACDDHGNIDVEDLKAKAEKHSHELAALMVTYPSTHGVFEEAIQEICAVIHSHGGQVYMDGANMNAQVGICRPGDFGADVCHLNLHKTFCIPHGGGGPGMGPIGVASHLVPFLPGHSVVRINNNEDFTPHSALRTPHSFGAVSAAPWGSASILVISWMYIIMMGADGLTEATKIAILNANYIAKKLESYYPVLYQGKNGLVAHECILDLRSLKKSAQIEIDDVAKRLMDYGFHAPTVSWPVAGTIMVEPTESESKQELDRFCDALIAIREEVAAIESGTMDIHDNLLKNAPHTAESLIIGEWNHPYSREQAAYPASWSKEYKFWPSVGRIDAAFGDRNFVCSCLPMEAYS</sequence>
<evidence type="ECO:0000313" key="2">
    <source>
        <dbReference type="Proteomes" id="UP000597867"/>
    </source>
</evidence>
<accession>A0ACC5Q192</accession>
<keyword evidence="2" id="KW-1185">Reference proteome</keyword>
<gene>
    <name evidence="1" type="primary">gcvP</name>
    <name evidence="1" type="ORF">IQ222_07760</name>
</gene>
<organism evidence="1 2">
    <name type="scientific">Dolichospermum flos-aquae LEGE 04289</name>
    <dbReference type="NCBI Taxonomy" id="1828708"/>
    <lineage>
        <taxon>Bacteria</taxon>
        <taxon>Bacillati</taxon>
        <taxon>Cyanobacteriota</taxon>
        <taxon>Cyanophyceae</taxon>
        <taxon>Nostocales</taxon>
        <taxon>Aphanizomenonaceae</taxon>
        <taxon>Dolichospermum</taxon>
    </lineage>
</organism>
<reference evidence="1" key="1">
    <citation type="submission" date="2020-10" db="EMBL/GenBank/DDBJ databases">
        <authorList>
            <person name="Castelo-Branco R."/>
            <person name="Eusebio N."/>
            <person name="Adriana R."/>
            <person name="Vieira A."/>
            <person name="Brugerolle De Fraissinette N."/>
            <person name="Rezende De Castro R."/>
            <person name="Schneider M.P."/>
            <person name="Vasconcelos V."/>
            <person name="Leao P.N."/>
        </authorList>
    </citation>
    <scope>NUCLEOTIDE SEQUENCE</scope>
    <source>
        <strain evidence="1">LEGE 04289</strain>
    </source>
</reference>
<proteinExistence type="predicted"/>
<comment type="caution">
    <text evidence="1">The sequence shown here is derived from an EMBL/GenBank/DDBJ whole genome shotgun (WGS) entry which is preliminary data.</text>
</comment>
<name>A0ACC5Q192_DOLFA</name>
<dbReference type="EC" id="1.4.4.2" evidence="1"/>
<keyword evidence="1" id="KW-0560">Oxidoreductase</keyword>